<dbReference type="Pfam" id="PF00126">
    <property type="entry name" value="HTH_1"/>
    <property type="match status" value="1"/>
</dbReference>
<evidence type="ECO:0000256" key="2">
    <source>
        <dbReference type="ARBA" id="ARBA00023015"/>
    </source>
</evidence>
<keyword evidence="3" id="KW-0238">DNA-binding</keyword>
<dbReference type="GO" id="GO:0003700">
    <property type="term" value="F:DNA-binding transcription factor activity"/>
    <property type="evidence" value="ECO:0007669"/>
    <property type="project" value="InterPro"/>
</dbReference>
<dbReference type="InterPro" id="IPR005119">
    <property type="entry name" value="LysR_subst-bd"/>
</dbReference>
<reference evidence="7" key="1">
    <citation type="submission" date="2019-12" db="EMBL/GenBank/DDBJ databases">
        <title>Comparative genomics gives insights into the taxonomy of the Azoarcus-Aromatoleum group and reveals separate origins of nif in the plant-associated Azoarcus and non-plant-associated Aromatoleum sub-groups.</title>
        <authorList>
            <person name="Lafos M."/>
            <person name="Maluk M."/>
            <person name="Batista M."/>
            <person name="Junghare M."/>
            <person name="Carmona M."/>
            <person name="Faoro H."/>
            <person name="Cruz L.M."/>
            <person name="Battistoni F."/>
            <person name="De Souza E."/>
            <person name="Pedrosa F."/>
            <person name="Chen W.-M."/>
            <person name="Poole P.S."/>
            <person name="Dixon R.A."/>
            <person name="James E.K."/>
        </authorList>
    </citation>
    <scope>NUCLEOTIDE SEQUENCE</scope>
    <source>
        <strain evidence="7">NSC3</strain>
    </source>
</reference>
<keyword evidence="5" id="KW-0804">Transcription</keyword>
<evidence type="ECO:0000256" key="3">
    <source>
        <dbReference type="ARBA" id="ARBA00023125"/>
    </source>
</evidence>
<dbReference type="SUPFAM" id="SSF46785">
    <property type="entry name" value="Winged helix' DNA-binding domain"/>
    <property type="match status" value="1"/>
</dbReference>
<comment type="similarity">
    <text evidence="1">Belongs to the LysR transcriptional regulatory family.</text>
</comment>
<dbReference type="Gene3D" id="1.10.10.10">
    <property type="entry name" value="Winged helix-like DNA-binding domain superfamily/Winged helix DNA-binding domain"/>
    <property type="match status" value="1"/>
</dbReference>
<feature type="domain" description="HTH lysR-type" evidence="6">
    <location>
        <begin position="1"/>
        <end position="58"/>
    </location>
</feature>
<dbReference type="PROSITE" id="PS50931">
    <property type="entry name" value="HTH_LYSR"/>
    <property type="match status" value="1"/>
</dbReference>
<dbReference type="RefSeq" id="WP_168988258.1">
    <property type="nucleotide sequence ID" value="NZ_CAWPHM010000288.1"/>
</dbReference>
<evidence type="ECO:0000256" key="5">
    <source>
        <dbReference type="ARBA" id="ARBA00023163"/>
    </source>
</evidence>
<dbReference type="InterPro" id="IPR036390">
    <property type="entry name" value="WH_DNA-bd_sf"/>
</dbReference>
<dbReference type="InterPro" id="IPR036388">
    <property type="entry name" value="WH-like_DNA-bd_sf"/>
</dbReference>
<evidence type="ECO:0000256" key="1">
    <source>
        <dbReference type="ARBA" id="ARBA00009437"/>
    </source>
</evidence>
<protein>
    <submittedName>
        <fullName evidence="7">LysR family transcriptional regulator</fullName>
    </submittedName>
</protein>
<keyword evidence="2" id="KW-0805">Transcription regulation</keyword>
<dbReference type="Proteomes" id="UP000599523">
    <property type="component" value="Unassembled WGS sequence"/>
</dbReference>
<dbReference type="FunFam" id="1.10.10.10:FF:000001">
    <property type="entry name" value="LysR family transcriptional regulator"/>
    <property type="match status" value="1"/>
</dbReference>
<proteinExistence type="inferred from homology"/>
<evidence type="ECO:0000256" key="4">
    <source>
        <dbReference type="ARBA" id="ARBA00023159"/>
    </source>
</evidence>
<dbReference type="Pfam" id="PF03466">
    <property type="entry name" value="LysR_substrate"/>
    <property type="match status" value="1"/>
</dbReference>
<keyword evidence="8" id="KW-1185">Reference proteome</keyword>
<dbReference type="Gene3D" id="3.40.190.290">
    <property type="match status" value="1"/>
</dbReference>
<evidence type="ECO:0000313" key="7">
    <source>
        <dbReference type="EMBL" id="NMG03541.1"/>
    </source>
</evidence>
<keyword evidence="4" id="KW-0010">Activator</keyword>
<dbReference type="AlphaFoldDB" id="A0A972FJN8"/>
<gene>
    <name evidence="7" type="ORF">GPA21_11230</name>
</gene>
<dbReference type="SUPFAM" id="SSF53850">
    <property type="entry name" value="Periplasmic binding protein-like II"/>
    <property type="match status" value="1"/>
</dbReference>
<organism evidence="7 8">
    <name type="scientific">Azoarcus taiwanensis</name>
    <dbReference type="NCBI Taxonomy" id="666964"/>
    <lineage>
        <taxon>Bacteria</taxon>
        <taxon>Pseudomonadati</taxon>
        <taxon>Pseudomonadota</taxon>
        <taxon>Betaproteobacteria</taxon>
        <taxon>Rhodocyclales</taxon>
        <taxon>Zoogloeaceae</taxon>
        <taxon>Azoarcus</taxon>
    </lineage>
</organism>
<evidence type="ECO:0000313" key="8">
    <source>
        <dbReference type="Proteomes" id="UP000599523"/>
    </source>
</evidence>
<evidence type="ECO:0000259" key="6">
    <source>
        <dbReference type="PROSITE" id="PS50931"/>
    </source>
</evidence>
<accession>A0A972FJN8</accession>
<dbReference type="GO" id="GO:2000142">
    <property type="term" value="P:regulation of DNA-templated transcription initiation"/>
    <property type="evidence" value="ECO:0007669"/>
    <property type="project" value="TreeGrafter"/>
</dbReference>
<comment type="caution">
    <text evidence="7">The sequence shown here is derived from an EMBL/GenBank/DDBJ whole genome shotgun (WGS) entry which is preliminary data.</text>
</comment>
<name>A0A972FJN8_9RHOO</name>
<sequence length="307" mass="33696">MDLKQLEYFVRVAELGSFTRASIALNIAQPALSRQVRMLEVELRQNLLIRNGRGVTTTEAGKLLLEHSLGILHQVERTREELTRVRGALAGRVALGLPPSLSKVLTVPLTREIRARLPEASLSISDGLSVTMQESLVAGRLDIALLYNAPPSPDIDTTPLLEEDLFFVERRVSGGGDQPIRLREIAERPLVIPSRPHSLRMLVETELANLGVHPRIAMEVDSVGAILDLVADGVGNAVLSRHAVETLGKPDSFVMRPIVEPRLRSKLALAVSARRPNTLTQKSMFELVRDTARRLLDDTQDGAQASS</sequence>
<dbReference type="PRINTS" id="PR00039">
    <property type="entry name" value="HTHLYSR"/>
</dbReference>
<dbReference type="EMBL" id="WTVM01000061">
    <property type="protein sequence ID" value="NMG03541.1"/>
    <property type="molecule type" value="Genomic_DNA"/>
</dbReference>
<dbReference type="GO" id="GO:0003677">
    <property type="term" value="F:DNA binding"/>
    <property type="evidence" value="ECO:0007669"/>
    <property type="project" value="UniProtKB-KW"/>
</dbReference>
<dbReference type="PANTHER" id="PTHR30293:SF0">
    <property type="entry name" value="NITROGEN ASSIMILATION REGULATORY PROTEIN NAC"/>
    <property type="match status" value="1"/>
</dbReference>
<dbReference type="PANTHER" id="PTHR30293">
    <property type="entry name" value="TRANSCRIPTIONAL REGULATORY PROTEIN NAC-RELATED"/>
    <property type="match status" value="1"/>
</dbReference>
<dbReference type="InterPro" id="IPR000847">
    <property type="entry name" value="LysR_HTH_N"/>
</dbReference>